<evidence type="ECO:0000256" key="1">
    <source>
        <dbReference type="ARBA" id="ARBA00005033"/>
    </source>
</evidence>
<gene>
    <name evidence="7" type="primary">panB</name>
    <name evidence="11" type="ORF">Cpap_3109</name>
</gene>
<evidence type="ECO:0000313" key="12">
    <source>
        <dbReference type="Proteomes" id="UP000003860"/>
    </source>
</evidence>
<keyword evidence="7" id="KW-0963">Cytoplasm</keyword>
<dbReference type="CDD" id="cd06557">
    <property type="entry name" value="KPHMT-like"/>
    <property type="match status" value="1"/>
</dbReference>
<keyword evidence="7 10" id="KW-0460">Magnesium</keyword>
<dbReference type="GO" id="GO:0003864">
    <property type="term" value="F:3-methyl-2-oxobutanoate hydroxymethyltransferase activity"/>
    <property type="evidence" value="ECO:0007669"/>
    <property type="project" value="UniProtKB-UniRule"/>
</dbReference>
<dbReference type="AlphaFoldDB" id="F1T9U4"/>
<feature type="binding site" evidence="7 10">
    <location>
        <position position="90"/>
    </location>
    <ligand>
        <name>Mg(2+)</name>
        <dbReference type="ChEBI" id="CHEBI:18420"/>
    </ligand>
</feature>
<evidence type="ECO:0000256" key="5">
    <source>
        <dbReference type="ARBA" id="ARBA00022679"/>
    </source>
</evidence>
<comment type="catalytic activity">
    <reaction evidence="7">
        <text>(6R)-5,10-methylene-5,6,7,8-tetrahydrofolate + 3-methyl-2-oxobutanoate + H2O = 2-dehydropantoate + (6S)-5,6,7,8-tetrahydrofolate</text>
        <dbReference type="Rhea" id="RHEA:11824"/>
        <dbReference type="ChEBI" id="CHEBI:11561"/>
        <dbReference type="ChEBI" id="CHEBI:11851"/>
        <dbReference type="ChEBI" id="CHEBI:15377"/>
        <dbReference type="ChEBI" id="CHEBI:15636"/>
        <dbReference type="ChEBI" id="CHEBI:57453"/>
        <dbReference type="EC" id="2.1.2.11"/>
    </reaction>
</comment>
<evidence type="ECO:0000256" key="7">
    <source>
        <dbReference type="HAMAP-Rule" id="MF_00156"/>
    </source>
</evidence>
<reference evidence="11" key="2">
    <citation type="submission" date="2011-01" db="EMBL/GenBank/DDBJ databases">
        <title>The Non-contiguous Finished genome of Clostridium papyrosolvens.</title>
        <authorList>
            <person name="Lucas S."/>
            <person name="Copeland A."/>
            <person name="Lapidus A."/>
            <person name="Cheng J.-F."/>
            <person name="Goodwin L."/>
            <person name="Pitluck S."/>
            <person name="Misra M."/>
            <person name="Chertkov O."/>
            <person name="Detter J.C."/>
            <person name="Han C."/>
            <person name="Tapia R."/>
            <person name="Land M."/>
            <person name="Hauser L."/>
            <person name="Kyrpides N."/>
            <person name="Ivanova N."/>
            <person name="Pagani I."/>
            <person name="Mouttaki H."/>
            <person name="He Z."/>
            <person name="Zhou J."/>
            <person name="Hemme C.L."/>
            <person name="Woyke T."/>
        </authorList>
    </citation>
    <scope>NUCLEOTIDE SEQUENCE [LARGE SCALE GENOMIC DNA]</scope>
    <source>
        <strain evidence="11">DSM 2782</strain>
    </source>
</reference>
<keyword evidence="7 10" id="KW-0479">Metal-binding</keyword>
<comment type="similarity">
    <text evidence="2 7">Belongs to the PanB family.</text>
</comment>
<dbReference type="EC" id="2.1.2.11" evidence="7"/>
<evidence type="ECO:0000256" key="9">
    <source>
        <dbReference type="PIRSR" id="PIRSR000388-2"/>
    </source>
</evidence>
<dbReference type="EMBL" id="ACXX02000003">
    <property type="protein sequence ID" value="EGD48686.1"/>
    <property type="molecule type" value="Genomic_DNA"/>
</dbReference>
<dbReference type="Proteomes" id="UP000003860">
    <property type="component" value="Unassembled WGS sequence"/>
</dbReference>
<dbReference type="FunFam" id="3.20.20.60:FF:000003">
    <property type="entry name" value="3-methyl-2-oxobutanoate hydroxymethyltransferase"/>
    <property type="match status" value="1"/>
</dbReference>
<comment type="subcellular location">
    <subcellularLocation>
        <location evidence="7">Cytoplasm</location>
    </subcellularLocation>
</comment>
<name>F1T9U4_9FIRM</name>
<keyword evidence="4 7" id="KW-0566">Pantothenate biosynthesis</keyword>
<dbReference type="UniPathway" id="UPA00028">
    <property type="reaction ID" value="UER00003"/>
</dbReference>
<evidence type="ECO:0000256" key="3">
    <source>
        <dbReference type="ARBA" id="ARBA00011424"/>
    </source>
</evidence>
<dbReference type="PANTHER" id="PTHR20881">
    <property type="entry name" value="3-METHYL-2-OXOBUTANOATE HYDROXYMETHYLTRANSFERASE"/>
    <property type="match status" value="1"/>
</dbReference>
<dbReference type="STRING" id="588581.Cpap_3109"/>
<evidence type="ECO:0000256" key="10">
    <source>
        <dbReference type="PIRSR" id="PIRSR000388-3"/>
    </source>
</evidence>
<dbReference type="NCBIfam" id="NF001452">
    <property type="entry name" value="PRK00311.1"/>
    <property type="match status" value="1"/>
</dbReference>
<sequence length="287" mass="30904">MTVEENTIKNTAASIQNQKRNGDKISMLTAYDYSTAKLMDEAGVNCILVGDSLGMVMLGYENTLAVTMEDMIHHTAAVSRGSKYAFIVADMPFMSYHTSVYDAVVNAGRLVKEGNAHAVKLEGGKEVCPQIKAIVDAKIPLVAHLGMTPQSINAFGGFKVQGKDEAAAIKLIADAKAVEAAGATAVVLECVPAELSKIITHKLSIPTIGIGAGKYCDGQVLVYQDMLGIYSNIAPKFVKRYAEIGSEMKSAFGRYISEIKDSTFPQQEHSYKIDSAVIEKLISEDIL</sequence>
<keyword evidence="12" id="KW-1185">Reference proteome</keyword>
<reference evidence="11" key="1">
    <citation type="submission" date="2009-07" db="EMBL/GenBank/DDBJ databases">
        <authorList>
            <consortium name="US DOE Joint Genome Institute (JGI-PGF)"/>
            <person name="Lucas S."/>
            <person name="Copeland A."/>
            <person name="Lapidus A."/>
            <person name="Glavina del Rio T."/>
            <person name="Tice H."/>
            <person name="Bruce D."/>
            <person name="Goodwin L."/>
            <person name="Pitluck S."/>
            <person name="Larimer F."/>
            <person name="Land M.L."/>
            <person name="Mouttaki H."/>
            <person name="He Z."/>
            <person name="Zhou J."/>
            <person name="Hemme C.L."/>
        </authorList>
    </citation>
    <scope>NUCLEOTIDE SEQUENCE</scope>
    <source>
        <strain evidence="11">DSM 2782</strain>
    </source>
</reference>
<evidence type="ECO:0000313" key="11">
    <source>
        <dbReference type="EMBL" id="EGD48686.1"/>
    </source>
</evidence>
<dbReference type="eggNOG" id="COG0413">
    <property type="taxonomic scope" value="Bacteria"/>
</dbReference>
<dbReference type="GO" id="GO:0015940">
    <property type="term" value="P:pantothenate biosynthetic process"/>
    <property type="evidence" value="ECO:0007669"/>
    <property type="project" value="UniProtKB-UniRule"/>
</dbReference>
<feature type="binding site" evidence="7 9">
    <location>
        <position position="90"/>
    </location>
    <ligand>
        <name>3-methyl-2-oxobutanoate</name>
        <dbReference type="ChEBI" id="CHEBI:11851"/>
    </ligand>
</feature>
<comment type="caution">
    <text evidence="11">The sequence shown here is derived from an EMBL/GenBank/DDBJ whole genome shotgun (WGS) entry which is preliminary data.</text>
</comment>
<protein>
    <recommendedName>
        <fullName evidence="7">3-methyl-2-oxobutanoate hydroxymethyltransferase</fullName>
        <ecNumber evidence="7">2.1.2.11</ecNumber>
    </recommendedName>
    <alternativeName>
        <fullName evidence="7">Ketopantoate hydroxymethyltransferase</fullName>
        <shortName evidence="7">KPHMT</shortName>
    </alternativeName>
</protein>
<feature type="binding site" evidence="7 10">
    <location>
        <position position="51"/>
    </location>
    <ligand>
        <name>Mg(2+)</name>
        <dbReference type="ChEBI" id="CHEBI:18420"/>
    </ligand>
</feature>
<dbReference type="InterPro" id="IPR040442">
    <property type="entry name" value="Pyrv_kinase-like_dom_sf"/>
</dbReference>
<dbReference type="Gene3D" id="3.20.20.60">
    <property type="entry name" value="Phosphoenolpyruvate-binding domains"/>
    <property type="match status" value="1"/>
</dbReference>
<evidence type="ECO:0000256" key="2">
    <source>
        <dbReference type="ARBA" id="ARBA00008676"/>
    </source>
</evidence>
<feature type="binding site" evidence="7 9">
    <location>
        <begin position="51"/>
        <end position="52"/>
    </location>
    <ligand>
        <name>3-methyl-2-oxobutanoate</name>
        <dbReference type="ChEBI" id="CHEBI:11851"/>
    </ligand>
</feature>
<feature type="active site" description="Proton acceptor" evidence="7 8">
    <location>
        <position position="189"/>
    </location>
</feature>
<dbReference type="InterPro" id="IPR003700">
    <property type="entry name" value="Pantoate_hydroxy_MeTrfase"/>
</dbReference>
<dbReference type="InterPro" id="IPR015813">
    <property type="entry name" value="Pyrv/PenolPyrv_kinase-like_dom"/>
</dbReference>
<dbReference type="OrthoDB" id="9781789at2"/>
<dbReference type="GO" id="GO:0005737">
    <property type="term" value="C:cytoplasm"/>
    <property type="evidence" value="ECO:0007669"/>
    <property type="project" value="UniProtKB-SubCell"/>
</dbReference>
<comment type="pathway">
    <text evidence="1 7">Cofactor biosynthesis; (R)-pantothenate biosynthesis; (R)-pantoate from 3-methyl-2-oxobutanoate: step 1/2.</text>
</comment>
<accession>F1T9U4</accession>
<comment type="cofactor">
    <cofactor evidence="7 10">
        <name>Mg(2+)</name>
        <dbReference type="ChEBI" id="CHEBI:18420"/>
    </cofactor>
    <text evidence="7 10">Binds 1 Mg(2+) ion per subunit.</text>
</comment>
<dbReference type="GO" id="GO:0032259">
    <property type="term" value="P:methylation"/>
    <property type="evidence" value="ECO:0007669"/>
    <property type="project" value="UniProtKB-KW"/>
</dbReference>
<dbReference type="GO" id="GO:0000287">
    <property type="term" value="F:magnesium ion binding"/>
    <property type="evidence" value="ECO:0007669"/>
    <property type="project" value="TreeGrafter"/>
</dbReference>
<feature type="binding site" evidence="7 10">
    <location>
        <position position="122"/>
    </location>
    <ligand>
        <name>Mg(2+)</name>
        <dbReference type="ChEBI" id="CHEBI:18420"/>
    </ligand>
</feature>
<evidence type="ECO:0000256" key="4">
    <source>
        <dbReference type="ARBA" id="ARBA00022655"/>
    </source>
</evidence>
<dbReference type="PIRSF" id="PIRSF000388">
    <property type="entry name" value="Pantoate_hydroxy_MeTrfase"/>
    <property type="match status" value="1"/>
</dbReference>
<comment type="function">
    <text evidence="6 7">Catalyzes the reversible reaction in which hydroxymethyl group from 5,10-methylenetetrahydrofolate is transferred onto alpha-ketoisovalerate to form ketopantoate.</text>
</comment>
<comment type="subunit">
    <text evidence="3 7">Homodecamer; pentamer of dimers.</text>
</comment>
<organism evidence="11 12">
    <name type="scientific">Ruminiclostridium papyrosolvens DSM 2782</name>
    <dbReference type="NCBI Taxonomy" id="588581"/>
    <lineage>
        <taxon>Bacteria</taxon>
        <taxon>Bacillati</taxon>
        <taxon>Bacillota</taxon>
        <taxon>Clostridia</taxon>
        <taxon>Eubacteriales</taxon>
        <taxon>Oscillospiraceae</taxon>
        <taxon>Ruminiclostridium</taxon>
    </lineage>
</organism>
<dbReference type="PANTHER" id="PTHR20881:SF0">
    <property type="entry name" value="3-METHYL-2-OXOBUTANOATE HYDROXYMETHYLTRANSFERASE"/>
    <property type="match status" value="1"/>
</dbReference>
<keyword evidence="5 7" id="KW-0808">Transferase</keyword>
<dbReference type="NCBIfam" id="TIGR00222">
    <property type="entry name" value="panB"/>
    <property type="match status" value="1"/>
</dbReference>
<dbReference type="GO" id="GO:0008168">
    <property type="term" value="F:methyltransferase activity"/>
    <property type="evidence" value="ECO:0007669"/>
    <property type="project" value="UniProtKB-KW"/>
</dbReference>
<dbReference type="HAMAP" id="MF_00156">
    <property type="entry name" value="PanB"/>
    <property type="match status" value="1"/>
</dbReference>
<feature type="binding site" evidence="7 9">
    <location>
        <position position="120"/>
    </location>
    <ligand>
        <name>3-methyl-2-oxobutanoate</name>
        <dbReference type="ChEBI" id="CHEBI:11851"/>
    </ligand>
</feature>
<evidence type="ECO:0000256" key="8">
    <source>
        <dbReference type="PIRSR" id="PIRSR000388-1"/>
    </source>
</evidence>
<dbReference type="Pfam" id="PF02548">
    <property type="entry name" value="Pantoate_transf"/>
    <property type="match status" value="1"/>
</dbReference>
<evidence type="ECO:0000256" key="6">
    <source>
        <dbReference type="ARBA" id="ARBA00056497"/>
    </source>
</evidence>
<proteinExistence type="inferred from homology"/>
<dbReference type="SUPFAM" id="SSF51621">
    <property type="entry name" value="Phosphoenolpyruvate/pyruvate domain"/>
    <property type="match status" value="1"/>
</dbReference>